<accession>A0A7C1VN72</accession>
<dbReference type="Proteomes" id="UP000885738">
    <property type="component" value="Unassembled WGS sequence"/>
</dbReference>
<comment type="caution">
    <text evidence="2">The sequence shown here is derived from an EMBL/GenBank/DDBJ whole genome shotgun (WGS) entry which is preliminary data.</text>
</comment>
<gene>
    <name evidence="2" type="ORF">ENI35_05910</name>
</gene>
<dbReference type="EMBL" id="DRIH01000207">
    <property type="protein sequence ID" value="HEC68324.1"/>
    <property type="molecule type" value="Genomic_DNA"/>
</dbReference>
<name>A0A7C1VN72_DESA2</name>
<reference evidence="2" key="1">
    <citation type="journal article" date="2020" name="mSystems">
        <title>Genome- and Community-Level Interaction Insights into Carbon Utilization and Element Cycling Functions of Hydrothermarchaeota in Hydrothermal Sediment.</title>
        <authorList>
            <person name="Zhou Z."/>
            <person name="Liu Y."/>
            <person name="Xu W."/>
            <person name="Pan J."/>
            <person name="Luo Z.H."/>
            <person name="Li M."/>
        </authorList>
    </citation>
    <scope>NUCLEOTIDE SEQUENCE [LARGE SCALE GENOMIC DNA]</scope>
    <source>
        <strain evidence="2">HyVt-389</strain>
    </source>
</reference>
<sequence>MGRSVLVIGGLDRLVSRYEETVCASKCRFYHHCGDCNGGKRKLYRLVERADVIFCPIDITSHTACVLIKKRCKKQGKPFFFLRSSSLSLFKKALNKWLEKQGGSHEALILRA</sequence>
<evidence type="ECO:0000256" key="1">
    <source>
        <dbReference type="ARBA" id="ARBA00007189"/>
    </source>
</evidence>
<protein>
    <submittedName>
        <fullName evidence="2">DUF2325 domain-containing protein</fullName>
    </submittedName>
</protein>
<dbReference type="AlphaFoldDB" id="A0A7C1VN72"/>
<evidence type="ECO:0000313" key="2">
    <source>
        <dbReference type="EMBL" id="HEC68324.1"/>
    </source>
</evidence>
<organism evidence="2">
    <name type="scientific">Desulfofervidus auxilii</name>
    <dbReference type="NCBI Taxonomy" id="1621989"/>
    <lineage>
        <taxon>Bacteria</taxon>
        <taxon>Pseudomonadati</taxon>
        <taxon>Thermodesulfobacteriota</taxon>
        <taxon>Candidatus Desulfofervidia</taxon>
        <taxon>Candidatus Desulfofervidales</taxon>
        <taxon>Candidatus Desulfofervidaceae</taxon>
        <taxon>Candidatus Desulfofervidus</taxon>
    </lineage>
</organism>
<comment type="similarity">
    <text evidence="1">Belongs to the UPF0751 family.</text>
</comment>
<dbReference type="Pfam" id="PF10087">
    <property type="entry name" value="DUF2325"/>
    <property type="match status" value="1"/>
</dbReference>
<dbReference type="InterPro" id="IPR016772">
    <property type="entry name" value="UCP020408"/>
</dbReference>
<proteinExistence type="inferred from homology"/>